<dbReference type="Proteomes" id="UP000249616">
    <property type="component" value="Chromosome"/>
</dbReference>
<dbReference type="KEGG" id="scad:DN051_36485"/>
<reference evidence="1 2" key="1">
    <citation type="journal article" date="2019" name="Int. J. Syst. Evol. Microbiol.">
        <title>Streptomyces cadmiisoli sp. nov., a novel actinomycete isolated from cadmium-contaminated soil.</title>
        <authorList>
            <person name="Li K."/>
            <person name="Tang X."/>
            <person name="Zhao J."/>
            <person name="Guo Y."/>
            <person name="Tang Y."/>
            <person name="Gao J."/>
        </authorList>
    </citation>
    <scope>NUCLEOTIDE SEQUENCE [LARGE SCALE GENOMIC DNA]</scope>
    <source>
        <strain evidence="1 2">ZFG47</strain>
    </source>
</reference>
<dbReference type="AlphaFoldDB" id="A0A2Z4JAU3"/>
<organism evidence="1 2">
    <name type="scientific">Streptomyces cadmiisoli</name>
    <dbReference type="NCBI Taxonomy" id="2184053"/>
    <lineage>
        <taxon>Bacteria</taxon>
        <taxon>Bacillati</taxon>
        <taxon>Actinomycetota</taxon>
        <taxon>Actinomycetes</taxon>
        <taxon>Kitasatosporales</taxon>
        <taxon>Streptomycetaceae</taxon>
        <taxon>Streptomyces</taxon>
        <taxon>Streptomyces aurantiacus group</taxon>
    </lineage>
</organism>
<dbReference type="InterPro" id="IPR017211">
    <property type="entry name" value="UCP037465_Znf"/>
</dbReference>
<keyword evidence="2" id="KW-1185">Reference proteome</keyword>
<sequence>MHCFDCAQEGRDTAGVGVCTSCGLFICGDHARITGTEVQRTIGVLPRSSPLAARRLVCVPCRAAETAH</sequence>
<evidence type="ECO:0000313" key="2">
    <source>
        <dbReference type="Proteomes" id="UP000249616"/>
    </source>
</evidence>
<dbReference type="RefSeq" id="WP_112440982.1">
    <property type="nucleotide sequence ID" value="NZ_CP030073.1"/>
</dbReference>
<gene>
    <name evidence="1" type="ORF">DN051_36485</name>
</gene>
<name>A0A2Z4JAU3_9ACTN</name>
<evidence type="ECO:0000313" key="1">
    <source>
        <dbReference type="EMBL" id="AWW41493.1"/>
    </source>
</evidence>
<accession>A0A2Z4JAU3</accession>
<dbReference type="Pfam" id="PF09947">
    <property type="entry name" value="DUF2180"/>
    <property type="match status" value="1"/>
</dbReference>
<dbReference type="EMBL" id="CP030073">
    <property type="protein sequence ID" value="AWW41493.1"/>
    <property type="molecule type" value="Genomic_DNA"/>
</dbReference>
<evidence type="ECO:0008006" key="3">
    <source>
        <dbReference type="Google" id="ProtNLM"/>
    </source>
</evidence>
<protein>
    <recommendedName>
        <fullName evidence="3">DUF2180 family protein</fullName>
    </recommendedName>
</protein>
<proteinExistence type="predicted"/>